<evidence type="ECO:0000256" key="3">
    <source>
        <dbReference type="SAM" id="MobiDB-lite"/>
    </source>
</evidence>
<feature type="compositionally biased region" description="Low complexity" evidence="3">
    <location>
        <begin position="147"/>
        <end position="185"/>
    </location>
</feature>
<dbReference type="Proteomes" id="UP000512043">
    <property type="component" value="Chromosome"/>
</dbReference>
<name>A0ABD7AZX5_CITFR</name>
<dbReference type="Gene3D" id="2.60.40.1120">
    <property type="entry name" value="Carboxypeptidase-like, regulatory domain"/>
    <property type="match status" value="1"/>
</dbReference>
<protein>
    <submittedName>
        <fullName evidence="5">Prophage tail fiber N-terminal domain-containing protein</fullName>
    </submittedName>
</protein>
<dbReference type="AlphaFoldDB" id="A0ABD7AZX5"/>
<dbReference type="InterPro" id="IPR013609">
    <property type="entry name" value="Stf-like_N"/>
</dbReference>
<dbReference type="InterPro" id="IPR008969">
    <property type="entry name" value="CarboxyPept-like_regulatory"/>
</dbReference>
<comment type="subcellular location">
    <subcellularLocation>
        <location evidence="1">Virion</location>
    </subcellularLocation>
</comment>
<dbReference type="InterPro" id="IPR051934">
    <property type="entry name" value="Phage_Tail_Fiber_Structural"/>
</dbReference>
<evidence type="ECO:0000256" key="2">
    <source>
        <dbReference type="ARBA" id="ARBA00022581"/>
    </source>
</evidence>
<evidence type="ECO:0000256" key="1">
    <source>
        <dbReference type="ARBA" id="ARBA00004328"/>
    </source>
</evidence>
<feature type="compositionally biased region" description="Basic and acidic residues" evidence="3">
    <location>
        <begin position="232"/>
        <end position="246"/>
    </location>
</feature>
<keyword evidence="2" id="KW-0945">Host-virus interaction</keyword>
<sequence length="695" mass="72920">MPVHISGVLKDGAGKPIQNCTIQLKAERNSSTVVVHTVASENPDEAGRYAMDVEYGQYSVILLVEGYPPAHAGRITVWEDSKPGTLNDFLGALSEDDVRPEALRRFEQMVEEVSRQAAEVENNATLATEAAREAADSAARSEKNAESAEGAAQRAEASAENAAASAQAASESADNAASDAGLASESAKRAQSAEAAAAISAELAGKHESNAAASALSASQAEASAAESARVATEKAGEAANHELEAKSAAQAAKLSETESARSEANAALSADAAEQSAIRAEAFSVQAASSANEVKQHVAEAALHASVATQKAEEAAASASAAEQNRLTSEAAASQAVAAAERAEDIASAVGLEDASLTRKGVVRLSNATDSDSEREAATPKAVKEVMDETRRLNESLAGKQPLNEKLTALSALDTSEDMLAYFSGENTLSTTPLTEKARSWLGQTESAEMRGILELGTSAVRNIQSNIFDRTEGVVAIPGALGYGGYYRYDDKVIFSGENGLTDFISWVSTTPPGRYVVEDRTSYSAPQIIDNENRLEGVVEIIIPDTASASSQSHVNKLIIFMGKKGEMFINWLKWSSAVAGLAGWGSLRASALRSADFWGNPGIDGVTLAAISVADLASHKRGDRISGEKLRHVSLMFENNGNPCAAASVYNVLMMYGLLPGSYFILNGSSQGMDCGNKANAWWICLVMRTD</sequence>
<reference evidence="6" key="1">
    <citation type="submission" date="2020-06" db="EMBL/GenBank/DDBJ databases">
        <title>REHAB project genomes.</title>
        <authorList>
            <person name="Shaw L.P."/>
        </authorList>
    </citation>
    <scope>NUCLEOTIDE SEQUENCE [LARGE SCALE GENOMIC DNA]</scope>
    <source>
        <strain evidence="6">RHBSTW-00334</strain>
    </source>
</reference>
<evidence type="ECO:0000259" key="4">
    <source>
        <dbReference type="Pfam" id="PF08400"/>
    </source>
</evidence>
<organism evidence="5 6">
    <name type="scientific">Citrobacter freundii</name>
    <dbReference type="NCBI Taxonomy" id="546"/>
    <lineage>
        <taxon>Bacteria</taxon>
        <taxon>Pseudomonadati</taxon>
        <taxon>Pseudomonadota</taxon>
        <taxon>Gammaproteobacteria</taxon>
        <taxon>Enterobacterales</taxon>
        <taxon>Enterobacteriaceae</taxon>
        <taxon>Citrobacter</taxon>
        <taxon>Citrobacter freundii complex</taxon>
    </lineage>
</organism>
<feature type="region of interest" description="Disordered" evidence="3">
    <location>
        <begin position="227"/>
        <end position="258"/>
    </location>
</feature>
<evidence type="ECO:0000313" key="5">
    <source>
        <dbReference type="EMBL" id="QLY37542.1"/>
    </source>
</evidence>
<feature type="domain" description="Lambda-like tail fibre protein N-terminal" evidence="4">
    <location>
        <begin position="1"/>
        <end position="133"/>
    </location>
</feature>
<dbReference type="EMBL" id="CP056597">
    <property type="protein sequence ID" value="QLY37542.1"/>
    <property type="molecule type" value="Genomic_DNA"/>
</dbReference>
<dbReference type="PANTHER" id="PTHR35191">
    <property type="entry name" value="PROPHAGE SIDE TAIL FIBER PROTEIN HOMOLOG STFQ-RELATED"/>
    <property type="match status" value="1"/>
</dbReference>
<feature type="region of interest" description="Disordered" evidence="3">
    <location>
        <begin position="121"/>
        <end position="185"/>
    </location>
</feature>
<dbReference type="Pfam" id="PF03406">
    <property type="entry name" value="Phage_fiber_2"/>
    <property type="match status" value="1"/>
</dbReference>
<dbReference type="InterPro" id="IPR005068">
    <property type="entry name" value="Phage_lambda_Stf-r2"/>
</dbReference>
<feature type="compositionally biased region" description="Basic and acidic residues" evidence="3">
    <location>
        <begin position="130"/>
        <end position="146"/>
    </location>
</feature>
<evidence type="ECO:0000313" key="6">
    <source>
        <dbReference type="Proteomes" id="UP000512043"/>
    </source>
</evidence>
<dbReference type="Pfam" id="PF08400">
    <property type="entry name" value="phage_tail_N"/>
    <property type="match status" value="1"/>
</dbReference>
<dbReference type="SUPFAM" id="SSF49464">
    <property type="entry name" value="Carboxypeptidase regulatory domain-like"/>
    <property type="match status" value="1"/>
</dbReference>
<gene>
    <name evidence="5" type="ORF">HV164_13905</name>
</gene>
<dbReference type="PANTHER" id="PTHR35191:SF1">
    <property type="entry name" value="PROPHAGE SIDE TAIL FIBER PROTEIN HOMOLOG STFQ-RELATED"/>
    <property type="match status" value="1"/>
</dbReference>
<dbReference type="RefSeq" id="WP_181625463.1">
    <property type="nucleotide sequence ID" value="NZ_CP056597.1"/>
</dbReference>
<proteinExistence type="predicted"/>
<accession>A0ABD7AZX5</accession>